<proteinExistence type="predicted"/>
<dbReference type="GeneID" id="54287080"/>
<organism evidence="2 3">
    <name type="scientific">Aaosphaeria arxii CBS 175.79</name>
    <dbReference type="NCBI Taxonomy" id="1450172"/>
    <lineage>
        <taxon>Eukaryota</taxon>
        <taxon>Fungi</taxon>
        <taxon>Dikarya</taxon>
        <taxon>Ascomycota</taxon>
        <taxon>Pezizomycotina</taxon>
        <taxon>Dothideomycetes</taxon>
        <taxon>Pleosporomycetidae</taxon>
        <taxon>Pleosporales</taxon>
        <taxon>Pleosporales incertae sedis</taxon>
        <taxon>Aaosphaeria</taxon>
    </lineage>
</organism>
<sequence>MHPLNRVEASPQRQGTTTTPFTNNPPTPPVALAAPVAPARLPFDPVRDVRHEPQTIFPKTHGEQTLGGDYEYITSNTFGAVDYDRLVSWKASPGIIHICGSAVHSIRTSQDEENQLFPAGFRLIVSYTMLKLIRK</sequence>
<evidence type="ECO:0000313" key="2">
    <source>
        <dbReference type="EMBL" id="KAF2008624.1"/>
    </source>
</evidence>
<gene>
    <name evidence="2" type="ORF">BU24DRAFT_429214</name>
</gene>
<dbReference type="Proteomes" id="UP000799778">
    <property type="component" value="Unassembled WGS sequence"/>
</dbReference>
<protein>
    <submittedName>
        <fullName evidence="2">Uncharacterized protein</fullName>
    </submittedName>
</protein>
<feature type="region of interest" description="Disordered" evidence="1">
    <location>
        <begin position="1"/>
        <end position="29"/>
    </location>
</feature>
<dbReference type="EMBL" id="ML978082">
    <property type="protein sequence ID" value="KAF2008624.1"/>
    <property type="molecule type" value="Genomic_DNA"/>
</dbReference>
<evidence type="ECO:0000313" key="3">
    <source>
        <dbReference type="Proteomes" id="UP000799778"/>
    </source>
</evidence>
<keyword evidence="3" id="KW-1185">Reference proteome</keyword>
<dbReference type="AlphaFoldDB" id="A0A6A5X758"/>
<dbReference type="OrthoDB" id="3889179at2759"/>
<reference evidence="2" key="1">
    <citation type="journal article" date="2020" name="Stud. Mycol.">
        <title>101 Dothideomycetes genomes: a test case for predicting lifestyles and emergence of pathogens.</title>
        <authorList>
            <person name="Haridas S."/>
            <person name="Albert R."/>
            <person name="Binder M."/>
            <person name="Bloem J."/>
            <person name="Labutti K."/>
            <person name="Salamov A."/>
            <person name="Andreopoulos B."/>
            <person name="Baker S."/>
            <person name="Barry K."/>
            <person name="Bills G."/>
            <person name="Bluhm B."/>
            <person name="Cannon C."/>
            <person name="Castanera R."/>
            <person name="Culley D."/>
            <person name="Daum C."/>
            <person name="Ezra D."/>
            <person name="Gonzalez J."/>
            <person name="Henrissat B."/>
            <person name="Kuo A."/>
            <person name="Liang C."/>
            <person name="Lipzen A."/>
            <person name="Lutzoni F."/>
            <person name="Magnuson J."/>
            <person name="Mondo S."/>
            <person name="Nolan M."/>
            <person name="Ohm R."/>
            <person name="Pangilinan J."/>
            <person name="Park H.-J."/>
            <person name="Ramirez L."/>
            <person name="Alfaro M."/>
            <person name="Sun H."/>
            <person name="Tritt A."/>
            <person name="Yoshinaga Y."/>
            <person name="Zwiers L.-H."/>
            <person name="Turgeon B."/>
            <person name="Goodwin S."/>
            <person name="Spatafora J."/>
            <person name="Crous P."/>
            <person name="Grigoriev I."/>
        </authorList>
    </citation>
    <scope>NUCLEOTIDE SEQUENCE</scope>
    <source>
        <strain evidence="2">CBS 175.79</strain>
    </source>
</reference>
<accession>A0A6A5X758</accession>
<name>A0A6A5X758_9PLEO</name>
<evidence type="ECO:0000256" key="1">
    <source>
        <dbReference type="SAM" id="MobiDB-lite"/>
    </source>
</evidence>
<dbReference type="RefSeq" id="XP_033376963.1">
    <property type="nucleotide sequence ID" value="XM_033529683.1"/>
</dbReference>